<feature type="transmembrane region" description="Helical" evidence="7">
    <location>
        <begin position="306"/>
        <end position="327"/>
    </location>
</feature>
<feature type="transmembrane region" description="Helical" evidence="7">
    <location>
        <begin position="64"/>
        <end position="82"/>
    </location>
</feature>
<keyword evidence="4 7" id="KW-0812">Transmembrane</keyword>
<evidence type="ECO:0000256" key="1">
    <source>
        <dbReference type="ARBA" id="ARBA00004651"/>
    </source>
</evidence>
<feature type="transmembrane region" description="Helical" evidence="7">
    <location>
        <begin position="339"/>
        <end position="362"/>
    </location>
</feature>
<evidence type="ECO:0000256" key="2">
    <source>
        <dbReference type="ARBA" id="ARBA00022448"/>
    </source>
</evidence>
<feature type="transmembrane region" description="Helical" evidence="7">
    <location>
        <begin position="150"/>
        <end position="171"/>
    </location>
</feature>
<feature type="transmembrane region" description="Helical" evidence="7">
    <location>
        <begin position="368"/>
        <end position="387"/>
    </location>
</feature>
<dbReference type="Proteomes" id="UP000291106">
    <property type="component" value="Chromosome"/>
</dbReference>
<keyword evidence="3" id="KW-1003">Cell membrane</keyword>
<evidence type="ECO:0000256" key="7">
    <source>
        <dbReference type="SAM" id="Phobius"/>
    </source>
</evidence>
<keyword evidence="2" id="KW-0813">Transport</keyword>
<name>A0A411PFI4_9GAMM</name>
<dbReference type="InterPro" id="IPR036259">
    <property type="entry name" value="MFS_trans_sf"/>
</dbReference>
<dbReference type="EMBL" id="CP036200">
    <property type="protein sequence ID" value="QBF82313.1"/>
    <property type="molecule type" value="Genomic_DNA"/>
</dbReference>
<evidence type="ECO:0000256" key="6">
    <source>
        <dbReference type="ARBA" id="ARBA00023136"/>
    </source>
</evidence>
<evidence type="ECO:0000256" key="5">
    <source>
        <dbReference type="ARBA" id="ARBA00022989"/>
    </source>
</evidence>
<feature type="transmembrane region" description="Helical" evidence="7">
    <location>
        <begin position="177"/>
        <end position="197"/>
    </location>
</feature>
<sequence length="406" mass="45014">MSQHTDSAENANALAQLTAKPQHLLLGMTFVMSMVFAVWQALLNNFVIERAAFTGAEIGMLQSLREVPGFLAFTAVFVLLFIKEQAFALLSLAILCVGVAITGFFPSVIGLYITTVIMSIGFHYYETINQSLTLQWLDKKDTAAFMGKALAWRSAAALTGYGSIWLIMTWLKLDYVWMYAIIGGLGAIMVLSMVVLFPNFRQAAPQTKKLILRKRYWLYYLLTFFSGARRQIFVVFAGFMMVEKFGYTVSEITALFLINYVINLAFAPAIGRFIGRIGERKALTVEYVGLALVFTSYAFVENAQFAAALYVIDHLLFAMAIAMKTYFQKIADQQDIASTMSVSFTINHIAAVVIPALLGLLWLSSPTAVFLIGTVFAICSLLLALNVPEQPTVGNETNWPKTTIES</sequence>
<protein>
    <submittedName>
        <fullName evidence="8">MFS transporter</fullName>
    </submittedName>
</protein>
<evidence type="ECO:0000313" key="8">
    <source>
        <dbReference type="EMBL" id="QBF82313.1"/>
    </source>
</evidence>
<dbReference type="KEGG" id="smai:EXU30_06055"/>
<feature type="transmembrane region" description="Helical" evidence="7">
    <location>
        <begin position="217"/>
        <end position="240"/>
    </location>
</feature>
<dbReference type="Gene3D" id="1.20.1250.20">
    <property type="entry name" value="MFS general substrate transporter like domains"/>
    <property type="match status" value="1"/>
</dbReference>
<dbReference type="RefSeq" id="WP_130598317.1">
    <property type="nucleotide sequence ID" value="NZ_CP036200.1"/>
</dbReference>
<gene>
    <name evidence="8" type="ORF">EXU30_06055</name>
</gene>
<dbReference type="InterPro" id="IPR011701">
    <property type="entry name" value="MFS"/>
</dbReference>
<feature type="transmembrane region" description="Helical" evidence="7">
    <location>
        <begin position="282"/>
        <end position="300"/>
    </location>
</feature>
<keyword evidence="9" id="KW-1185">Reference proteome</keyword>
<feature type="transmembrane region" description="Helical" evidence="7">
    <location>
        <begin position="24"/>
        <end position="43"/>
    </location>
</feature>
<dbReference type="GO" id="GO:0022857">
    <property type="term" value="F:transmembrane transporter activity"/>
    <property type="evidence" value="ECO:0007669"/>
    <property type="project" value="InterPro"/>
</dbReference>
<dbReference type="OrthoDB" id="9774288at2"/>
<dbReference type="PANTHER" id="PTHR23517">
    <property type="entry name" value="RESISTANCE PROTEIN MDTM, PUTATIVE-RELATED-RELATED"/>
    <property type="match status" value="1"/>
</dbReference>
<organism evidence="8 9">
    <name type="scientific">Shewanella maritima</name>
    <dbReference type="NCBI Taxonomy" id="2520507"/>
    <lineage>
        <taxon>Bacteria</taxon>
        <taxon>Pseudomonadati</taxon>
        <taxon>Pseudomonadota</taxon>
        <taxon>Gammaproteobacteria</taxon>
        <taxon>Alteromonadales</taxon>
        <taxon>Shewanellaceae</taxon>
        <taxon>Shewanella</taxon>
    </lineage>
</organism>
<comment type="subcellular location">
    <subcellularLocation>
        <location evidence="1">Cell membrane</location>
        <topology evidence="1">Multi-pass membrane protein</topology>
    </subcellularLocation>
</comment>
<dbReference type="SUPFAM" id="SSF103473">
    <property type="entry name" value="MFS general substrate transporter"/>
    <property type="match status" value="1"/>
</dbReference>
<evidence type="ECO:0000256" key="4">
    <source>
        <dbReference type="ARBA" id="ARBA00022692"/>
    </source>
</evidence>
<dbReference type="GO" id="GO:0005886">
    <property type="term" value="C:plasma membrane"/>
    <property type="evidence" value="ECO:0007669"/>
    <property type="project" value="UniProtKB-SubCell"/>
</dbReference>
<accession>A0A411PFI4</accession>
<feature type="transmembrane region" description="Helical" evidence="7">
    <location>
        <begin position="88"/>
        <end position="113"/>
    </location>
</feature>
<evidence type="ECO:0000313" key="9">
    <source>
        <dbReference type="Proteomes" id="UP000291106"/>
    </source>
</evidence>
<proteinExistence type="predicted"/>
<reference evidence="8 9" key="1">
    <citation type="submission" date="2019-02" db="EMBL/GenBank/DDBJ databases">
        <title>Shewanella sp. D4-2 isolated from Dokdo Island.</title>
        <authorList>
            <person name="Baek K."/>
        </authorList>
    </citation>
    <scope>NUCLEOTIDE SEQUENCE [LARGE SCALE GENOMIC DNA]</scope>
    <source>
        <strain evidence="8 9">D4-2</strain>
    </source>
</reference>
<dbReference type="Pfam" id="PF07690">
    <property type="entry name" value="MFS_1"/>
    <property type="match status" value="1"/>
</dbReference>
<evidence type="ECO:0000256" key="3">
    <source>
        <dbReference type="ARBA" id="ARBA00022475"/>
    </source>
</evidence>
<keyword evidence="5 7" id="KW-1133">Transmembrane helix</keyword>
<feature type="transmembrane region" description="Helical" evidence="7">
    <location>
        <begin position="252"/>
        <end position="270"/>
    </location>
</feature>
<dbReference type="InterPro" id="IPR050171">
    <property type="entry name" value="MFS_Transporters"/>
</dbReference>
<dbReference type="AlphaFoldDB" id="A0A411PFI4"/>
<keyword evidence="6 7" id="KW-0472">Membrane</keyword>